<protein>
    <submittedName>
        <fullName evidence="2">Uncharacterized protein</fullName>
    </submittedName>
</protein>
<reference evidence="2 3" key="1">
    <citation type="submission" date="2015-01" db="EMBL/GenBank/DDBJ databases">
        <title>The Genome Sequence of Capronia semiimmersa CBS27337.</title>
        <authorList>
            <consortium name="The Broad Institute Genomics Platform"/>
            <person name="Cuomo C."/>
            <person name="de Hoog S."/>
            <person name="Gorbushina A."/>
            <person name="Stielow B."/>
            <person name="Teixiera M."/>
            <person name="Abouelleil A."/>
            <person name="Chapman S.B."/>
            <person name="Priest M."/>
            <person name="Young S.K."/>
            <person name="Wortman J."/>
            <person name="Nusbaum C."/>
            <person name="Birren B."/>
        </authorList>
    </citation>
    <scope>NUCLEOTIDE SEQUENCE [LARGE SCALE GENOMIC DNA]</scope>
    <source>
        <strain evidence="2 3">CBS 27337</strain>
    </source>
</reference>
<proteinExistence type="predicted"/>
<dbReference type="HOGENOM" id="CLU_102255_0_0_1"/>
<dbReference type="EMBL" id="KN846962">
    <property type="protein sequence ID" value="KIW63445.1"/>
    <property type="molecule type" value="Genomic_DNA"/>
</dbReference>
<evidence type="ECO:0000256" key="1">
    <source>
        <dbReference type="SAM" id="MobiDB-lite"/>
    </source>
</evidence>
<feature type="compositionally biased region" description="Basic and acidic residues" evidence="1">
    <location>
        <begin position="82"/>
        <end position="104"/>
    </location>
</feature>
<feature type="region of interest" description="Disordered" evidence="1">
    <location>
        <begin position="29"/>
        <end position="104"/>
    </location>
</feature>
<name>A0A0D2F918_9EURO</name>
<keyword evidence="3" id="KW-1185">Reference proteome</keyword>
<sequence length="237" mass="26468">MGWELLAVLSKLHHHITLSPAIYLSVPSNSIQSSRIPPPRPPRQNTKYDTRTLGMSNNGHHAGNADAPNGHASVDVTSSTARSHDTTRESRFPPDDGSRSRDQPPHWVYRLMAMRLEQDRSSWGQCCKCENSGEIMSWPRCKRCRHHCCPSCDYELDRTAVVDPDTQTGGGATASARIDKMNELSGEMCLELEALEAVETLTPQQSRGVARGWEIIRSFNQWLEEMEDGGNENARLA</sequence>
<organism evidence="2 3">
    <name type="scientific">Phialophora macrospora</name>
    <dbReference type="NCBI Taxonomy" id="1851006"/>
    <lineage>
        <taxon>Eukaryota</taxon>
        <taxon>Fungi</taxon>
        <taxon>Dikarya</taxon>
        <taxon>Ascomycota</taxon>
        <taxon>Pezizomycotina</taxon>
        <taxon>Eurotiomycetes</taxon>
        <taxon>Chaetothyriomycetidae</taxon>
        <taxon>Chaetothyriales</taxon>
        <taxon>Herpotrichiellaceae</taxon>
        <taxon>Phialophora</taxon>
    </lineage>
</organism>
<gene>
    <name evidence="2" type="ORF">PV04_10281</name>
</gene>
<evidence type="ECO:0000313" key="3">
    <source>
        <dbReference type="Proteomes" id="UP000054266"/>
    </source>
</evidence>
<dbReference type="AlphaFoldDB" id="A0A0D2F918"/>
<evidence type="ECO:0000313" key="2">
    <source>
        <dbReference type="EMBL" id="KIW63445.1"/>
    </source>
</evidence>
<accession>A0A0D2F918</accession>
<dbReference type="Proteomes" id="UP000054266">
    <property type="component" value="Unassembled WGS sequence"/>
</dbReference>